<gene>
    <name evidence="3" type="primary">SITbeta</name>
</gene>
<accession>A0A1D8RAD3</accession>
<keyword evidence="2" id="KW-0812">Transmembrane</keyword>
<dbReference type="GO" id="GO:0015708">
    <property type="term" value="P:silicic acid import across plasma membrane"/>
    <property type="evidence" value="ECO:0007669"/>
    <property type="project" value="InterPro"/>
</dbReference>
<name>A0A1D8RAD3_9EUKA</name>
<feature type="transmembrane region" description="Helical" evidence="2">
    <location>
        <begin position="109"/>
        <end position="129"/>
    </location>
</feature>
<proteinExistence type="evidence at transcript level"/>
<feature type="transmembrane region" description="Helical" evidence="2">
    <location>
        <begin position="78"/>
        <end position="97"/>
    </location>
</feature>
<protein>
    <submittedName>
        <fullName evidence="3">Silicon transporter beta</fullName>
    </submittedName>
</protein>
<evidence type="ECO:0000256" key="2">
    <source>
        <dbReference type="SAM" id="Phobius"/>
    </source>
</evidence>
<keyword evidence="2" id="KW-1133">Transmembrane helix</keyword>
<feature type="compositionally biased region" description="Polar residues" evidence="1">
    <location>
        <begin position="16"/>
        <end position="29"/>
    </location>
</feature>
<feature type="transmembrane region" description="Helical" evidence="2">
    <location>
        <begin position="404"/>
        <end position="421"/>
    </location>
</feature>
<reference evidence="3" key="1">
    <citation type="journal article" date="2016" name="Mol. Biol. Evol.">
        <title>The Evolution of Silicon Transport in Eukaryotes.</title>
        <authorList>
            <person name="Marron A.O."/>
            <person name="Ratcliffe S."/>
            <person name="Wheeler G.L."/>
            <person name="Goldstein R.E."/>
            <person name="King N."/>
            <person name="Not F."/>
            <person name="de Vargas C."/>
            <person name="Richter D.J."/>
        </authorList>
    </citation>
    <scope>NUCLEOTIDE SEQUENCE</scope>
    <source>
        <strain evidence="3">ATCC 50073</strain>
    </source>
</reference>
<dbReference type="InterPro" id="IPR004693">
    <property type="entry name" value="Silicon_transpt"/>
</dbReference>
<organism evidence="3">
    <name type="scientific">Helgoeca nana</name>
    <dbReference type="NCBI Taxonomy" id="530540"/>
    <lineage>
        <taxon>Eukaryota</taxon>
        <taxon>Choanoflagellata</taxon>
        <taxon>Acanthoecida</taxon>
        <taxon>Acanthoecidae</taxon>
        <taxon>Helgoeca</taxon>
    </lineage>
</organism>
<feature type="transmembrane region" description="Helical" evidence="2">
    <location>
        <begin position="214"/>
        <end position="237"/>
    </location>
</feature>
<feature type="transmembrane region" description="Helical" evidence="2">
    <location>
        <begin position="343"/>
        <end position="367"/>
    </location>
</feature>
<evidence type="ECO:0000313" key="3">
    <source>
        <dbReference type="EMBL" id="AOW69269.1"/>
    </source>
</evidence>
<feature type="transmembrane region" description="Helical" evidence="2">
    <location>
        <begin position="300"/>
        <end position="323"/>
    </location>
</feature>
<keyword evidence="2" id="KW-0472">Membrane</keyword>
<dbReference type="EMBL" id="KU821742">
    <property type="protein sequence ID" value="AOW69269.1"/>
    <property type="molecule type" value="mRNA"/>
</dbReference>
<dbReference type="AlphaFoldDB" id="A0A1D8RAD3"/>
<feature type="transmembrane region" description="Helical" evidence="2">
    <location>
        <begin position="441"/>
        <end position="461"/>
    </location>
</feature>
<sequence length="562" mass="61711">MSTPYGKPDEPDDEPNGTQVQPVQDSAVATNKPDESIAENTKPLLPASRNAIKAMPPKPKLSDRAFLAFVIAYRKFSYFWSTALLIFSLIVVFYGIGSKWNNPPWGQGVIHPAIEAVIFVVLITWIALLEGAQVSIVGLQSVPIESFRNTHPRAFKCCELVHKGPNVERFIVGRQFLLLFIVFIVSRIGGAGTLPTENFYIGDWQWSSEATQLFWVNSVFLIIIITVPGSLVTQLMAANKMLAFLELPYAPYYTVVLPSLALESIGITHTSYVLKDVFVRLSGADRKRDDPKQMKKNKLYYARCIMSVGLVIFSTIFVLKGLFSGQTGATNGVGWNNLPGWAAFIITIFFLFVIGCCEGFQIAAVSLSQVPSDDFKTKAPTAYKTTQLLYAGRNMQAFLVGRQVFVAMMMVLLGKVTSYAGSEGVLVEGDDWGMGTEFNRILLQTGILGAIFVVNVGQLSFRMAASCFPVMFINNFVVNYLLQVVLVVEATGVVNSCWPLAWGLDSMLGLTPDNFDGDGDEWVNTAAQHVPGRKRSMGVPVNKGGAGPYDLHPTGIYAHSYV</sequence>
<feature type="transmembrane region" description="Helical" evidence="2">
    <location>
        <begin position="176"/>
        <end position="194"/>
    </location>
</feature>
<feature type="region of interest" description="Disordered" evidence="1">
    <location>
        <begin position="1"/>
        <end position="40"/>
    </location>
</feature>
<evidence type="ECO:0000256" key="1">
    <source>
        <dbReference type="SAM" id="MobiDB-lite"/>
    </source>
</evidence>
<dbReference type="Pfam" id="PF03842">
    <property type="entry name" value="Silic_transp"/>
    <property type="match status" value="1"/>
</dbReference>